<protein>
    <recommendedName>
        <fullName evidence="2">DUF2656 domain-containing protein</fullName>
    </recommendedName>
</protein>
<accession>A0A024CHJ6</accession>
<gene>
    <name evidence="1" type="primary">unk12</name>
</gene>
<dbReference type="Pfam" id="PF10847">
    <property type="entry name" value="DUF2656"/>
    <property type="match status" value="1"/>
</dbReference>
<dbReference type="InterPro" id="IPR020325">
    <property type="entry name" value="Uncharacterised_16.1kDa"/>
</dbReference>
<reference evidence="1" key="1">
    <citation type="journal article" date="2014" name="FEMS Microbiol. Ecol.">
        <title>Development of a targeted metagenomic approach to study a genomic region involved in light harvesting in marine Synechococcus.</title>
        <authorList>
            <person name="Humily F."/>
            <person name="Farrant G.K."/>
            <person name="Marie D."/>
            <person name="Perennou M."/>
            <person name="Mazard S."/>
            <person name="Labadie K."/>
            <person name="Aury J.-M."/>
            <person name="Wincker P."/>
            <person name="Nicolas Segui A."/>
            <person name="Scanlan D.J."/>
            <person name="Garczarek L."/>
        </authorList>
    </citation>
    <scope>NUCLEOTIDE SEQUENCE</scope>
</reference>
<evidence type="ECO:0000313" key="1">
    <source>
        <dbReference type="EMBL" id="AHZ34131.1"/>
    </source>
</evidence>
<organism evidence="1">
    <name type="scientific">uncultured Synechococcus sp</name>
    <dbReference type="NCBI Taxonomy" id="154535"/>
    <lineage>
        <taxon>Bacteria</taxon>
        <taxon>Bacillati</taxon>
        <taxon>Cyanobacteriota</taxon>
        <taxon>Cyanophyceae</taxon>
        <taxon>Synechococcales</taxon>
        <taxon>Synechococcaceae</taxon>
        <taxon>Synechococcus</taxon>
        <taxon>environmental samples</taxon>
    </lineage>
</organism>
<dbReference type="AlphaFoldDB" id="A0A024CHJ6"/>
<sequence length="141" mass="15268">MTIFVLSHNLQLESAVVPSISAEDLAQGLLNSSSLITEADALSHPHWLVRIESALSADAMANELVKAWKQYRLNQGHSTEHHWLALGGRKDTEGSPGSPLVAGSWGVDVVECSDPDAFLESINWNALKSGRPSDAVFEVKH</sequence>
<evidence type="ECO:0008006" key="2">
    <source>
        <dbReference type="Google" id="ProtNLM"/>
    </source>
</evidence>
<name>A0A024CHJ6_9SYNE</name>
<proteinExistence type="predicted"/>
<dbReference type="EMBL" id="KF846559">
    <property type="protein sequence ID" value="AHZ34131.1"/>
    <property type="molecule type" value="Genomic_DNA"/>
</dbReference>